<comment type="caution">
    <text evidence="2">The sequence shown here is derived from an EMBL/GenBank/DDBJ whole genome shotgun (WGS) entry which is preliminary data.</text>
</comment>
<gene>
    <name evidence="2" type="ORF">HK105_200912</name>
</gene>
<evidence type="ECO:0000313" key="3">
    <source>
        <dbReference type="Proteomes" id="UP001527925"/>
    </source>
</evidence>
<dbReference type="PANTHER" id="PTHR47106">
    <property type="entry name" value="COILED-COIL-HELIX-COILED-COIL-HELIX DOMAIN-CONTAINING PROTEIN 5"/>
    <property type="match status" value="1"/>
</dbReference>
<dbReference type="Gene3D" id="1.10.287.2900">
    <property type="match status" value="2"/>
</dbReference>
<dbReference type="InterPro" id="IPR009069">
    <property type="entry name" value="Cys_alpha_HP_mot_SF"/>
</dbReference>
<protein>
    <recommendedName>
        <fullName evidence="1">IMS import disulfide relay-system CHCH-CHCH-like Cx9C domain-containing protein</fullName>
    </recommendedName>
</protein>
<dbReference type="Pfam" id="PF16860">
    <property type="entry name" value="CX9C"/>
    <property type="match status" value="1"/>
</dbReference>
<dbReference type="Proteomes" id="UP001527925">
    <property type="component" value="Unassembled WGS sequence"/>
</dbReference>
<organism evidence="2 3">
    <name type="scientific">Polyrhizophydium stewartii</name>
    <dbReference type="NCBI Taxonomy" id="2732419"/>
    <lineage>
        <taxon>Eukaryota</taxon>
        <taxon>Fungi</taxon>
        <taxon>Fungi incertae sedis</taxon>
        <taxon>Chytridiomycota</taxon>
        <taxon>Chytridiomycota incertae sedis</taxon>
        <taxon>Chytridiomycetes</taxon>
        <taxon>Rhizophydiales</taxon>
        <taxon>Rhizophydiales incertae sedis</taxon>
        <taxon>Polyrhizophydium</taxon>
    </lineage>
</organism>
<accession>A0ABR4NIB2</accession>
<dbReference type="InterPro" id="IPR052848">
    <property type="entry name" value="CHCH_domain-containing_protein"/>
</dbReference>
<reference evidence="2 3" key="1">
    <citation type="submission" date="2023-09" db="EMBL/GenBank/DDBJ databases">
        <title>Pangenome analysis of Batrachochytrium dendrobatidis and related Chytrids.</title>
        <authorList>
            <person name="Yacoub M.N."/>
            <person name="Stajich J.E."/>
            <person name="James T.Y."/>
        </authorList>
    </citation>
    <scope>NUCLEOTIDE SEQUENCE [LARGE SCALE GENOMIC DNA]</scope>
    <source>
        <strain evidence="2 3">JEL0888</strain>
    </source>
</reference>
<evidence type="ECO:0000259" key="1">
    <source>
        <dbReference type="Pfam" id="PF16860"/>
    </source>
</evidence>
<feature type="domain" description="IMS import disulfide relay-system CHCH-CHCH-like Cx9C" evidence="1">
    <location>
        <begin position="5"/>
        <end position="49"/>
    </location>
</feature>
<dbReference type="EMBL" id="JADGIZ020000003">
    <property type="protein sequence ID" value="KAL2919269.1"/>
    <property type="molecule type" value="Genomic_DNA"/>
</dbReference>
<sequence length="108" mass="11897">MEDTLDLVSKHCGLQIRFFSACIDRNPNNWQTECLREKAQVTKCAQDNVAELKRVKEVCGGAIAAYRACLEANPGDPKTCVAQLRELYECHQTVAKTFTPPPGSPASV</sequence>
<proteinExistence type="predicted"/>
<dbReference type="PROSITE" id="PS51808">
    <property type="entry name" value="CHCH"/>
    <property type="match status" value="1"/>
</dbReference>
<dbReference type="SUPFAM" id="SSF47072">
    <property type="entry name" value="Cysteine alpha-hairpin motif"/>
    <property type="match status" value="1"/>
</dbReference>
<dbReference type="PANTHER" id="PTHR47106:SF1">
    <property type="entry name" value="COILED-COIL-HELIX-COILED-COIL-HELIX DOMAIN-CONTAINING PROTEIN 5"/>
    <property type="match status" value="1"/>
</dbReference>
<evidence type="ECO:0000313" key="2">
    <source>
        <dbReference type="EMBL" id="KAL2919269.1"/>
    </source>
</evidence>
<dbReference type="InterPro" id="IPR031731">
    <property type="entry name" value="CX9C"/>
</dbReference>
<keyword evidence="3" id="KW-1185">Reference proteome</keyword>
<name>A0ABR4NIB2_9FUNG</name>